<protein>
    <submittedName>
        <fullName evidence="2">Uncharacterized protein</fullName>
    </submittedName>
</protein>
<dbReference type="RefSeq" id="XP_056510675.1">
    <property type="nucleotide sequence ID" value="XM_056657875.1"/>
</dbReference>
<reference evidence="2" key="1">
    <citation type="submission" date="2022-11" db="EMBL/GenBank/DDBJ databases">
        <authorList>
            <person name="Petersen C."/>
        </authorList>
    </citation>
    <scope>NUCLEOTIDE SEQUENCE</scope>
    <source>
        <strain evidence="2">IBT 34128</strain>
    </source>
</reference>
<keyword evidence="3" id="KW-1185">Reference proteome</keyword>
<feature type="region of interest" description="Disordered" evidence="1">
    <location>
        <begin position="30"/>
        <end position="92"/>
    </location>
</feature>
<dbReference type="Proteomes" id="UP001141434">
    <property type="component" value="Unassembled WGS sequence"/>
</dbReference>
<name>A0A9W9F2M0_9EURO</name>
<dbReference type="GeneID" id="81397044"/>
<comment type="caution">
    <text evidence="2">The sequence shown here is derived from an EMBL/GenBank/DDBJ whole genome shotgun (WGS) entry which is preliminary data.</text>
</comment>
<evidence type="ECO:0000256" key="1">
    <source>
        <dbReference type="SAM" id="MobiDB-lite"/>
    </source>
</evidence>
<dbReference type="AlphaFoldDB" id="A0A9W9F2M0"/>
<feature type="compositionally biased region" description="Basic and acidic residues" evidence="1">
    <location>
        <begin position="34"/>
        <end position="48"/>
    </location>
</feature>
<gene>
    <name evidence="2" type="ORF">NUU61_007350</name>
</gene>
<accession>A0A9W9F2M0</accession>
<dbReference type="OrthoDB" id="5420368at2759"/>
<evidence type="ECO:0000313" key="3">
    <source>
        <dbReference type="Proteomes" id="UP001141434"/>
    </source>
</evidence>
<organism evidence="2 3">
    <name type="scientific">Penicillium alfredii</name>
    <dbReference type="NCBI Taxonomy" id="1506179"/>
    <lineage>
        <taxon>Eukaryota</taxon>
        <taxon>Fungi</taxon>
        <taxon>Dikarya</taxon>
        <taxon>Ascomycota</taxon>
        <taxon>Pezizomycotina</taxon>
        <taxon>Eurotiomycetes</taxon>
        <taxon>Eurotiomycetidae</taxon>
        <taxon>Eurotiales</taxon>
        <taxon>Aspergillaceae</taxon>
        <taxon>Penicillium</taxon>
    </lineage>
</organism>
<proteinExistence type="predicted"/>
<reference evidence="2" key="2">
    <citation type="journal article" date="2023" name="IMA Fungus">
        <title>Comparative genomic study of the Penicillium genus elucidates a diverse pangenome and 15 lateral gene transfer events.</title>
        <authorList>
            <person name="Petersen C."/>
            <person name="Sorensen T."/>
            <person name="Nielsen M.R."/>
            <person name="Sondergaard T.E."/>
            <person name="Sorensen J.L."/>
            <person name="Fitzpatrick D.A."/>
            <person name="Frisvad J.C."/>
            <person name="Nielsen K.L."/>
        </authorList>
    </citation>
    <scope>NUCLEOTIDE SEQUENCE</scope>
    <source>
        <strain evidence="2">IBT 34128</strain>
    </source>
</reference>
<sequence>MRWTQENENILWKTLFTTQKLNIDLDKLASNWPGDEKPTPKALKEHLSKYRKGATGDSMRRNTAKAPIDDEADVPENDNGASEVQIKPDPELEDVANQREYASETLVKEEVMNDY</sequence>
<dbReference type="EMBL" id="JAPMSZ010000009">
    <property type="protein sequence ID" value="KAJ5092480.1"/>
    <property type="molecule type" value="Genomic_DNA"/>
</dbReference>
<evidence type="ECO:0000313" key="2">
    <source>
        <dbReference type="EMBL" id="KAJ5092480.1"/>
    </source>
</evidence>